<organism evidence="1 2">
    <name type="scientific">Rothia endophytica</name>
    <dbReference type="NCBI Taxonomy" id="1324766"/>
    <lineage>
        <taxon>Bacteria</taxon>
        <taxon>Bacillati</taxon>
        <taxon>Actinomycetota</taxon>
        <taxon>Actinomycetes</taxon>
        <taxon>Micrococcales</taxon>
        <taxon>Micrococcaceae</taxon>
        <taxon>Rothia</taxon>
    </lineage>
</organism>
<name>A0ABP9B5M3_9MICC</name>
<proteinExistence type="predicted"/>
<sequence length="140" mass="15191">MGQLSFSSSNADAETTKERVGTRCILHTAGHGIVPAVGMNASNMVWEKATVTARRGTRLRLQTADGASYFWHHDPQRVAYLCAPEAGENSDSETHGEAATTELLWNSTYKLLGRRFDHGFALAHLSDKPLDGCELASSLS</sequence>
<comment type="caution">
    <text evidence="1">The sequence shown here is derived from an EMBL/GenBank/DDBJ whole genome shotgun (WGS) entry which is preliminary data.</text>
</comment>
<gene>
    <name evidence="1" type="ORF">GCM10023352_05980</name>
</gene>
<dbReference type="RefSeq" id="WP_345444572.1">
    <property type="nucleotide sequence ID" value="NZ_BAABKP010000001.1"/>
</dbReference>
<accession>A0ABP9B5M3</accession>
<reference evidence="2" key="1">
    <citation type="journal article" date="2019" name="Int. J. Syst. Evol. Microbiol.">
        <title>The Global Catalogue of Microorganisms (GCM) 10K type strain sequencing project: providing services to taxonomists for standard genome sequencing and annotation.</title>
        <authorList>
            <consortium name="The Broad Institute Genomics Platform"/>
            <consortium name="The Broad Institute Genome Sequencing Center for Infectious Disease"/>
            <person name="Wu L."/>
            <person name="Ma J."/>
        </authorList>
    </citation>
    <scope>NUCLEOTIDE SEQUENCE [LARGE SCALE GENOMIC DNA]</scope>
    <source>
        <strain evidence="2">JCM 18541</strain>
    </source>
</reference>
<dbReference type="Proteomes" id="UP001500187">
    <property type="component" value="Unassembled WGS sequence"/>
</dbReference>
<keyword evidence="2" id="KW-1185">Reference proteome</keyword>
<dbReference type="EMBL" id="BAABKP010000001">
    <property type="protein sequence ID" value="GAA4790746.1"/>
    <property type="molecule type" value="Genomic_DNA"/>
</dbReference>
<evidence type="ECO:0000313" key="1">
    <source>
        <dbReference type="EMBL" id="GAA4790746.1"/>
    </source>
</evidence>
<protein>
    <submittedName>
        <fullName evidence="1">Uncharacterized protein</fullName>
    </submittedName>
</protein>
<evidence type="ECO:0000313" key="2">
    <source>
        <dbReference type="Proteomes" id="UP001500187"/>
    </source>
</evidence>